<feature type="domain" description="Peptidase metallopeptidase" evidence="2">
    <location>
        <begin position="123"/>
        <end position="272"/>
    </location>
</feature>
<dbReference type="GO" id="GO:0006508">
    <property type="term" value="P:proteolysis"/>
    <property type="evidence" value="ECO:0007669"/>
    <property type="project" value="InterPro"/>
</dbReference>
<reference evidence="4" key="2">
    <citation type="submission" date="2015-01" db="EMBL/GenBank/DDBJ databases">
        <title>Evolutionary Origins and Diversification of the Mycorrhizal Mutualists.</title>
        <authorList>
            <consortium name="DOE Joint Genome Institute"/>
            <consortium name="Mycorrhizal Genomics Consortium"/>
            <person name="Kohler A."/>
            <person name="Kuo A."/>
            <person name="Nagy L.G."/>
            <person name="Floudas D."/>
            <person name="Copeland A."/>
            <person name="Barry K.W."/>
            <person name="Cichocki N."/>
            <person name="Veneault-Fourrey C."/>
            <person name="LaButti K."/>
            <person name="Lindquist E.A."/>
            <person name="Lipzen A."/>
            <person name="Lundell T."/>
            <person name="Morin E."/>
            <person name="Murat C."/>
            <person name="Riley R."/>
            <person name="Ohm R."/>
            <person name="Sun H."/>
            <person name="Tunlid A."/>
            <person name="Henrissat B."/>
            <person name="Grigoriev I.V."/>
            <person name="Hibbett D.S."/>
            <person name="Martin F."/>
        </authorList>
    </citation>
    <scope>NUCLEOTIDE SEQUENCE [LARGE SCALE GENOMIC DNA]</scope>
    <source>
        <strain evidence="4">LaAM-08-1</strain>
    </source>
</reference>
<accession>A0A0C9WKD0</accession>
<dbReference type="Pfam" id="PF01400">
    <property type="entry name" value="Astacin"/>
    <property type="match status" value="1"/>
</dbReference>
<feature type="region of interest" description="Disordered" evidence="1">
    <location>
        <begin position="1181"/>
        <end position="1232"/>
    </location>
</feature>
<feature type="compositionally biased region" description="Polar residues" evidence="1">
    <location>
        <begin position="414"/>
        <end position="426"/>
    </location>
</feature>
<dbReference type="SMART" id="SM00235">
    <property type="entry name" value="ZnMc"/>
    <property type="match status" value="1"/>
</dbReference>
<protein>
    <submittedName>
        <fullName evidence="3">Unplaced genomic scaffold K443scaffold_194, whole genome shotgun sequence</fullName>
    </submittedName>
</protein>
<evidence type="ECO:0000313" key="4">
    <source>
        <dbReference type="Proteomes" id="UP000054477"/>
    </source>
</evidence>
<feature type="region of interest" description="Disordered" evidence="1">
    <location>
        <begin position="414"/>
        <end position="438"/>
    </location>
</feature>
<proteinExistence type="predicted"/>
<dbReference type="HOGENOM" id="CLU_004605_0_0_1"/>
<dbReference type="Gene3D" id="3.40.390.10">
    <property type="entry name" value="Collagenase (Catalytic Domain)"/>
    <property type="match status" value="1"/>
</dbReference>
<dbReference type="EMBL" id="KN838729">
    <property type="protein sequence ID" value="KIJ96229.1"/>
    <property type="molecule type" value="Genomic_DNA"/>
</dbReference>
<dbReference type="InterPro" id="IPR001506">
    <property type="entry name" value="Peptidase_M12A"/>
</dbReference>
<keyword evidence="4" id="KW-1185">Reference proteome</keyword>
<evidence type="ECO:0000313" key="3">
    <source>
        <dbReference type="EMBL" id="KIJ96229.1"/>
    </source>
</evidence>
<feature type="region of interest" description="Disordered" evidence="1">
    <location>
        <begin position="24"/>
        <end position="53"/>
    </location>
</feature>
<name>A0A0C9WKD0_9AGAR</name>
<dbReference type="Proteomes" id="UP000054477">
    <property type="component" value="Unassembled WGS sequence"/>
</dbReference>
<dbReference type="SUPFAM" id="SSF55486">
    <property type="entry name" value="Metalloproteases ('zincins'), catalytic domain"/>
    <property type="match status" value="1"/>
</dbReference>
<gene>
    <name evidence="3" type="ORF">K443DRAFT_10797</name>
</gene>
<dbReference type="GO" id="GO:0008270">
    <property type="term" value="F:zinc ion binding"/>
    <property type="evidence" value="ECO:0007669"/>
    <property type="project" value="InterPro"/>
</dbReference>
<evidence type="ECO:0000259" key="2">
    <source>
        <dbReference type="SMART" id="SM00235"/>
    </source>
</evidence>
<dbReference type="InterPro" id="IPR024079">
    <property type="entry name" value="MetalloPept_cat_dom_sf"/>
</dbReference>
<dbReference type="OrthoDB" id="5945790at2759"/>
<evidence type="ECO:0000256" key="1">
    <source>
        <dbReference type="SAM" id="MobiDB-lite"/>
    </source>
</evidence>
<organism evidence="3 4">
    <name type="scientific">Laccaria amethystina LaAM-08-1</name>
    <dbReference type="NCBI Taxonomy" id="1095629"/>
    <lineage>
        <taxon>Eukaryota</taxon>
        <taxon>Fungi</taxon>
        <taxon>Dikarya</taxon>
        <taxon>Basidiomycota</taxon>
        <taxon>Agaricomycotina</taxon>
        <taxon>Agaricomycetes</taxon>
        <taxon>Agaricomycetidae</taxon>
        <taxon>Agaricales</taxon>
        <taxon>Agaricineae</taxon>
        <taxon>Hydnangiaceae</taxon>
        <taxon>Laccaria</taxon>
    </lineage>
</organism>
<feature type="compositionally biased region" description="Low complexity" evidence="1">
    <location>
        <begin position="1194"/>
        <end position="1213"/>
    </location>
</feature>
<reference evidence="3 4" key="1">
    <citation type="submission" date="2014-04" db="EMBL/GenBank/DDBJ databases">
        <authorList>
            <consortium name="DOE Joint Genome Institute"/>
            <person name="Kuo A."/>
            <person name="Kohler A."/>
            <person name="Nagy L.G."/>
            <person name="Floudas D."/>
            <person name="Copeland A."/>
            <person name="Barry K.W."/>
            <person name="Cichocki N."/>
            <person name="Veneault-Fourrey C."/>
            <person name="LaButti K."/>
            <person name="Lindquist E.A."/>
            <person name="Lipzen A."/>
            <person name="Lundell T."/>
            <person name="Morin E."/>
            <person name="Murat C."/>
            <person name="Sun H."/>
            <person name="Tunlid A."/>
            <person name="Henrissat B."/>
            <person name="Grigoriev I.V."/>
            <person name="Hibbett D.S."/>
            <person name="Martin F."/>
            <person name="Nordberg H.P."/>
            <person name="Cantor M.N."/>
            <person name="Hua S.X."/>
        </authorList>
    </citation>
    <scope>NUCLEOTIDE SEQUENCE [LARGE SCALE GENOMIC DNA]</scope>
    <source>
        <strain evidence="3 4">LaAM-08-1</strain>
    </source>
</reference>
<dbReference type="GO" id="GO:0004222">
    <property type="term" value="F:metalloendopeptidase activity"/>
    <property type="evidence" value="ECO:0007669"/>
    <property type="project" value="InterPro"/>
</dbReference>
<sequence length="1232" mass="133240">MSSIAPATDKPVVVVQPSLDHSSSATVADTAATGPPTAATVPATTEPVTASTEPATVALTTSASADTDITKPAVVVGDEVPAVTWYQCACAEASVDKAAASSTKADVNRLGGGAAMRAVLTKATRMWDNGSTLTYTFLASKAGNTIQQNKVKTVVQEWEKYANVKFTFVATGKATIRITFDTTSGSWSYVGNEVALIKPNEATMNLGWIGSSSTTITADEKGVILHEFGHTLGLMHEHQSPVRGGTITLKESAVIEFYKRTQGWTEQEVREQILNVYNVRDVSNYSALDVKSIMMYFMPAAMNEQNLEIKPNNVLSDVDKAFVTINYPYLSTRSPADSIWTMDHALGVAGVDAETKAAILVQHGLSEWSEVRYLFSGFSTSARRANSVKPLQVIAGTSDVVDVASAFKAVSNPKANPQSLAASPSRGQEPPVPAKASTPGGVAEGNFLEVLVKSLKQVFAPTTGQIFALQFPGRFLQEDLYAWDTSAAGIYGQFIKPIVVNESEFRLVDQLYNVGEVVGAPNGQNLSICYEQVLNNLVPGHENDSRIMAKQQDQIRRWLMKDVPAAGWVKDLIESQHTRSASLAAAVGSTTSPDGEPVPQFAVANRLSDDGKVNRMELAEALMEEYLAAKQVWELERDAMIKNARAKNEDMEDVTRKLAHITSIREAQLAAKHADAVVRGYSHTIRQYLGYMDIKSPSEMLQDAKDSFREAATSSLDGAMNIYPVQMSPIDWFQGLSTSFTMEDLTSDPEVIYQQINAKSKLLDLLQSRLAALQLSPKNDIKALQASVDAAQSTYSKAQSELQKTYTSNIISLANAAVSAANVFIFTDFLAQASRFNIASKAFEGIEAAMNKTLAAHDAVNSASRAYSQALSAVTLAEATDTSQEITTVTLQIDVIRREITELTTRVQALRASPAAPEGPVEPGKLEATPLFPEPASGTAGGSRWQEIILYHSTSNIRQTSSTEVSSSVSANDVSFFWGSKRQSSTSSAQDLADANSESFKVEIGFRATMVTVDRGGWFQPQFFKQSSGFYHIDKKIFASKWPEGINSMEDLRNAKPAQWEALNKGLFPAYPVGFIICKDITIKITMSEEQIKKRAGEFANSAESSSGIFCWSTSQSSNSKRSEKDLSTTAASDGLIIRIPGPQILGYMLQYVDNDVTQDLRKDLPDDFLIPDSDYEAGFGNKPKAPARAVAGPSVTDPSADDPAAATTAVSAPKEEPVYSSGYYLTPKPRV</sequence>
<dbReference type="AlphaFoldDB" id="A0A0C9WKD0"/>
<dbReference type="InterPro" id="IPR006026">
    <property type="entry name" value="Peptidase_Metallo"/>
</dbReference>